<dbReference type="Pfam" id="PF13920">
    <property type="entry name" value="zf-C3HC4_3"/>
    <property type="match status" value="1"/>
</dbReference>
<dbReference type="KEGG" id="vg:80517150"/>
<dbReference type="InterPro" id="IPR036443">
    <property type="entry name" value="Znf_RanBP2_sf"/>
</dbReference>
<evidence type="ECO:0000256" key="4">
    <source>
        <dbReference type="PROSITE-ProRule" id="PRU00175"/>
    </source>
</evidence>
<dbReference type="PANTHER" id="PTHR23111:SF104">
    <property type="entry name" value="RANBP2-TYPE DOMAIN-CONTAINING PROTEIN"/>
    <property type="match status" value="1"/>
</dbReference>
<dbReference type="PROSITE" id="PS50199">
    <property type="entry name" value="ZF_RANBP2_2"/>
    <property type="match status" value="1"/>
</dbReference>
<dbReference type="GO" id="GO:0003729">
    <property type="term" value="F:mRNA binding"/>
    <property type="evidence" value="ECO:0007669"/>
    <property type="project" value="TreeGrafter"/>
</dbReference>
<dbReference type="InterPro" id="IPR001876">
    <property type="entry name" value="Znf_RanBP2"/>
</dbReference>
<dbReference type="PANTHER" id="PTHR23111">
    <property type="entry name" value="ZINC FINGER PROTEIN"/>
    <property type="match status" value="1"/>
</dbReference>
<protein>
    <submittedName>
        <fullName evidence="7">RNA-binding protein cabeza</fullName>
    </submittedName>
</protein>
<dbReference type="InterPro" id="IPR013083">
    <property type="entry name" value="Znf_RING/FYVE/PHD"/>
</dbReference>
<dbReference type="PROSITE" id="PS50089">
    <property type="entry name" value="ZF_RING_2"/>
    <property type="match status" value="1"/>
</dbReference>
<dbReference type="GO" id="GO:0008270">
    <property type="term" value="F:zinc ion binding"/>
    <property type="evidence" value="ECO:0007669"/>
    <property type="project" value="UniProtKB-KW"/>
</dbReference>
<dbReference type="Gene3D" id="4.10.1060.10">
    <property type="entry name" value="Zinc finger, RanBP2-type"/>
    <property type="match status" value="3"/>
</dbReference>
<sequence>MSNHRQGDWICHCSALNFSLRDTCYKCGDFRSKSVKPRTTIKRGDWNCVSCGELNFASRISCRKCFTNKNTNEPLYVAGITVKPGDWLCQVCKSPEYNFGSRTNCRQCGAAKPTNNTIINSTNNNNNNTTNNDDDQKCCKICFERPITVTFTSCGHVVCCDVCCYAMDKCPVCRKTYTENQILKIFMS</sequence>
<reference evidence="7" key="2">
    <citation type="journal article" date="2018" name="Nat. Commun.">
        <title>Tailed giant Tupanvirus possesses the most complete translational apparatus of the known virosphere.</title>
        <authorList>
            <person name="Abrahao J."/>
            <person name="Silva L."/>
            <person name="Silva L.S."/>
            <person name="Khalil J.Y.B."/>
            <person name="Rodrigues R."/>
            <person name="Arantes T."/>
            <person name="Assis F."/>
            <person name="Boratto P."/>
            <person name="Andrade M."/>
            <person name="Kroon E.G."/>
            <person name="Ribeiro B."/>
            <person name="Bergier I."/>
            <person name="Seligmann H."/>
            <person name="Ghigo E."/>
            <person name="Colson P."/>
            <person name="Levasseur A."/>
            <person name="Kroemer G."/>
            <person name="Raoult D."/>
            <person name="La Scola B."/>
        </authorList>
    </citation>
    <scope>NUCLEOTIDE SEQUENCE [LARGE SCALE GENOMIC DNA]</scope>
    <source>
        <strain evidence="7">Deep ocean</strain>
    </source>
</reference>
<evidence type="ECO:0000259" key="6">
    <source>
        <dbReference type="PROSITE" id="PS50199"/>
    </source>
</evidence>
<feature type="domain" description="RanBP2-type" evidence="6">
    <location>
        <begin position="42"/>
        <end position="71"/>
    </location>
</feature>
<keyword evidence="1" id="KW-0479">Metal-binding</keyword>
<dbReference type="GeneID" id="80517150"/>
<dbReference type="EMBL" id="MF405918">
    <property type="protein sequence ID" value="QKU33851.1"/>
    <property type="molecule type" value="Genomic_DNA"/>
</dbReference>
<feature type="domain" description="RING-type" evidence="5">
    <location>
        <begin position="139"/>
        <end position="174"/>
    </location>
</feature>
<evidence type="ECO:0000256" key="2">
    <source>
        <dbReference type="ARBA" id="ARBA00022771"/>
    </source>
</evidence>
<proteinExistence type="predicted"/>
<dbReference type="SUPFAM" id="SSF57850">
    <property type="entry name" value="RING/U-box"/>
    <property type="match status" value="1"/>
</dbReference>
<dbReference type="InterPro" id="IPR001841">
    <property type="entry name" value="Znf_RING"/>
</dbReference>
<evidence type="ECO:0000256" key="1">
    <source>
        <dbReference type="ARBA" id="ARBA00022723"/>
    </source>
</evidence>
<dbReference type="SMART" id="SM00547">
    <property type="entry name" value="ZnF_RBZ"/>
    <property type="match status" value="3"/>
</dbReference>
<dbReference type="PROSITE" id="PS01358">
    <property type="entry name" value="ZF_RANBP2_1"/>
    <property type="match status" value="1"/>
</dbReference>
<name>A0A6N1NW97_9VIRU</name>
<dbReference type="RefSeq" id="YP_010780459.1">
    <property type="nucleotide sequence ID" value="NC_075038.1"/>
</dbReference>
<evidence type="ECO:0000313" key="7">
    <source>
        <dbReference type="EMBL" id="QKU33851.1"/>
    </source>
</evidence>
<reference evidence="7" key="1">
    <citation type="submission" date="2017-06" db="EMBL/GenBank/DDBJ databases">
        <authorList>
            <person name="Assis F.L."/>
            <person name="Abrahao J.S."/>
            <person name="Silva L."/>
            <person name="Khalil J.B."/>
            <person name="Rodrigues R."/>
            <person name="Silva L.S."/>
            <person name="Boratto P."/>
            <person name="Andrade M."/>
            <person name="Kroon E.G."/>
            <person name="Ribeiro B."/>
            <person name="Bergier I."/>
            <person name="Seligmann H."/>
            <person name="Ghigo E."/>
            <person name="Colson P."/>
            <person name="Levasseur A."/>
            <person name="Raoult D."/>
            <person name="Scola B.L."/>
        </authorList>
    </citation>
    <scope>NUCLEOTIDE SEQUENCE</scope>
    <source>
        <strain evidence="7">Deep ocean</strain>
    </source>
</reference>
<evidence type="ECO:0000256" key="3">
    <source>
        <dbReference type="ARBA" id="ARBA00022833"/>
    </source>
</evidence>
<accession>A0A6N1NW97</accession>
<dbReference type="SUPFAM" id="SSF90209">
    <property type="entry name" value="Ran binding protein zinc finger-like"/>
    <property type="match status" value="3"/>
</dbReference>
<organism evidence="7">
    <name type="scientific">Tupanvirus deep ocean</name>
    <dbReference type="NCBI Taxonomy" id="2126984"/>
    <lineage>
        <taxon>Viruses</taxon>
        <taxon>Varidnaviria</taxon>
        <taxon>Bamfordvirae</taxon>
        <taxon>Nucleocytoviricota</taxon>
        <taxon>Megaviricetes</taxon>
        <taxon>Imitervirales</taxon>
        <taxon>Mimiviridae</taxon>
        <taxon>Megamimivirinae</taxon>
        <taxon>Tupanvirus</taxon>
        <taxon>Tupanvirus altamarinense</taxon>
    </lineage>
</organism>
<keyword evidence="2 4" id="KW-0863">Zinc-finger</keyword>
<dbReference type="Gene3D" id="3.30.40.10">
    <property type="entry name" value="Zinc/RING finger domain, C3HC4 (zinc finger)"/>
    <property type="match status" value="1"/>
</dbReference>
<evidence type="ECO:0000259" key="5">
    <source>
        <dbReference type="PROSITE" id="PS50089"/>
    </source>
</evidence>
<keyword evidence="3" id="KW-0862">Zinc</keyword>